<dbReference type="Proteomes" id="UP001320876">
    <property type="component" value="Unassembled WGS sequence"/>
</dbReference>
<dbReference type="SUPFAM" id="SSF53649">
    <property type="entry name" value="Alkaline phosphatase-like"/>
    <property type="match status" value="1"/>
</dbReference>
<organism evidence="1 2">
    <name type="scientific">Luteolibacter arcticus</name>
    <dbReference type="NCBI Taxonomy" id="1581411"/>
    <lineage>
        <taxon>Bacteria</taxon>
        <taxon>Pseudomonadati</taxon>
        <taxon>Verrucomicrobiota</taxon>
        <taxon>Verrucomicrobiia</taxon>
        <taxon>Verrucomicrobiales</taxon>
        <taxon>Verrucomicrobiaceae</taxon>
        <taxon>Luteolibacter</taxon>
    </lineage>
</organism>
<proteinExistence type="predicted"/>
<dbReference type="InterPro" id="IPR002591">
    <property type="entry name" value="Phosphodiest/P_Trfase"/>
</dbReference>
<reference evidence="1 2" key="1">
    <citation type="submission" date="2022-10" db="EMBL/GenBank/DDBJ databases">
        <title>Luteolibacter arcticus strain CCTCC AB 2014275, whole genome shotgun sequencing project.</title>
        <authorList>
            <person name="Zhao G."/>
            <person name="Shen L."/>
        </authorList>
    </citation>
    <scope>NUCLEOTIDE SEQUENCE [LARGE SCALE GENOMIC DNA]</scope>
    <source>
        <strain evidence="1 2">CCTCC AB 2014275</strain>
    </source>
</reference>
<dbReference type="Pfam" id="PF01663">
    <property type="entry name" value="Phosphodiest"/>
    <property type="match status" value="1"/>
</dbReference>
<protein>
    <submittedName>
        <fullName evidence="1">Alkaline phosphatase family protein</fullName>
    </submittedName>
</protein>
<dbReference type="EMBL" id="JAPDDT010000002">
    <property type="protein sequence ID" value="MCW1921859.1"/>
    <property type="molecule type" value="Genomic_DNA"/>
</dbReference>
<accession>A0ABT3GE59</accession>
<gene>
    <name evidence="1" type="ORF">OKA05_04805</name>
</gene>
<dbReference type="PANTHER" id="PTHR10151">
    <property type="entry name" value="ECTONUCLEOTIDE PYROPHOSPHATASE/PHOSPHODIESTERASE"/>
    <property type="match status" value="1"/>
</dbReference>
<evidence type="ECO:0000313" key="1">
    <source>
        <dbReference type="EMBL" id="MCW1921859.1"/>
    </source>
</evidence>
<dbReference type="InterPro" id="IPR017850">
    <property type="entry name" value="Alkaline_phosphatase_core_sf"/>
</dbReference>
<comment type="caution">
    <text evidence="1">The sequence shown here is derived from an EMBL/GenBank/DDBJ whole genome shotgun (WGS) entry which is preliminary data.</text>
</comment>
<keyword evidence="2" id="KW-1185">Reference proteome</keyword>
<dbReference type="Gene3D" id="3.40.720.10">
    <property type="entry name" value="Alkaline Phosphatase, subunit A"/>
    <property type="match status" value="1"/>
</dbReference>
<evidence type="ECO:0000313" key="2">
    <source>
        <dbReference type="Proteomes" id="UP001320876"/>
    </source>
</evidence>
<dbReference type="PANTHER" id="PTHR10151:SF120">
    <property type="entry name" value="BIS(5'-ADENOSYL)-TRIPHOSPHATASE"/>
    <property type="match status" value="1"/>
</dbReference>
<dbReference type="RefSeq" id="WP_264485969.1">
    <property type="nucleotide sequence ID" value="NZ_JAPDDT010000002.1"/>
</dbReference>
<name>A0ABT3GE59_9BACT</name>
<sequence length="264" mass="28850">MLPVLFVMLDGVRPDAVQEARTPTLDRLVAQGASSFAARSVMPSVTLPCHTSIFHSVPPTRHGITSNTWVPMARPIPGLIDVAAAAGKKCAFFYNWEQLRDLSRPGALSFSYFTDTSADDDGDDGLAREAAIRIPAERWDFVFLYFGTVDTAGHRHGWMSPEYLGQLERVDSLLGEVLDALPDDYAVIVHADHGGHERNHGTDCREDMLVPWIATGSGIRPAHTIQAPVSIMDSAPTIARLLGIAPHPDWEGKIIEEIFLSRAG</sequence>